<dbReference type="OrthoDB" id="6123450at2759"/>
<gene>
    <name evidence="12" type="ORF">GPECTOR_1g707</name>
</gene>
<feature type="chain" id="PRO_5007562370" description="4-alpha-glucanotransferase" evidence="10">
    <location>
        <begin position="33"/>
        <end position="1178"/>
    </location>
</feature>
<evidence type="ECO:0000256" key="7">
    <source>
        <dbReference type="ARBA" id="ARBA00031423"/>
    </source>
</evidence>
<evidence type="ECO:0000256" key="8">
    <source>
        <dbReference type="ARBA" id="ARBA00031501"/>
    </source>
</evidence>
<keyword evidence="13" id="KW-1185">Reference proteome</keyword>
<evidence type="ECO:0000313" key="13">
    <source>
        <dbReference type="Proteomes" id="UP000075714"/>
    </source>
</evidence>
<dbReference type="Pfam" id="PF25752">
    <property type="entry name" value="DUF1619_N"/>
    <property type="match status" value="1"/>
</dbReference>
<dbReference type="NCBIfam" id="TIGR00217">
    <property type="entry name" value="malQ"/>
    <property type="match status" value="1"/>
</dbReference>
<sequence length="1178" mass="127766">MRTAALRTTPRFTTCVLLTALSAAFLAHRVACQATETYTLDWSLVPASPTTTRNLTANCNCDLREDGCDLGCCCDSQCPAGLTTLFTSEGVCLPEGSKQQELTYCVPKDYVVKVNLPSSGDFYTIVKDQAEVKFFSELLCIASDSNPDLGKTYPDPPAGAVGDNANLAQCPAAVSPPSKVTDYRFRSYVYVQPAGATTSQPLTVPYPAFSSECNDQFVVGYLMPVPTGSKNFYSGCQRDLLSLNLSSACSASGLLSPQYYSSQRVLSGRGSGFSPLSFTVVSVQRLDPVTGALSSLSSSAASSFNASSGLCSNAVRSMNITFYYTVNDEAATDTPGFIDSAEVTFVLTDVFSPSSPLQQDVRVSWLLTASPQPIDVVTSGNPGYISGFPLLAGTLATLPDGSKEAISRLVGGLPVPAPGPGGACNATSLLYARYGANVTAACSVSLTAAQLRDFCTLSQNTPDRYLAQAVGPLYNNLVNGTVYLGEWGDSDYNNINQWQQVQVSGAPFMPSSYSQTDNACTGVITGFDLQIVTGVAFSSNNLQQKVLYARLCFKTGVWDFPESVPQSSSQRFYLSFSVSHIRLPQQATNVKKPAPPLAVPLPADIFYPFVASESAATGAAGRGTGVSGWVLVLVALLAQAKPSRGGAPVVLAFKLGGGPSPGDVLSKDYDKTVPSYDKGRRAGILLHPTSLPGPYGVGELGDEARRFVDWLADSGMQCWQMLPLVPPDPMYYSPYSGTDANCGNPLVISIAELVKDGLLDWSEAPPVVPVRDVDFPAVAAAKLPLLQRAAQRLLRDDRFKHLREGYAQFRQQHPWLEDSALFDVARNLPELSQLAWWEWPEPLRLRQPAAVKEFREKHKDAIDEFIAIQYFFEKQWVAIRSYANSKGIKIIGDMPIYVGGHSADVWANRHLFELNDLGLPEQVSGVPPDAFSATGQLWGSPLYRWPAHKKDGYRWWTARMARTLELYDECRIDHFRGFAGYWSVAATEKTAMNGAWRQGPGLELFTAMKKALGAVPILAEDLGVITADVVALREAIAAPGMVVLQFAWGGGPGNVHLPHNHYENCFVYPGTHDNETAVGWFRGSANETDKAYIRSYLRSDGSDIAWDFIRACMAAVPRTCVIMMQDVMRLDNSARMNTPGTAAGNWGWRMGDSGVWDRLRAEGADLRRLAHDTNRLKK</sequence>
<name>A0A150H422_GONPE</name>
<evidence type="ECO:0000313" key="12">
    <source>
        <dbReference type="EMBL" id="KXZ56785.1"/>
    </source>
</evidence>
<evidence type="ECO:0000256" key="5">
    <source>
        <dbReference type="ARBA" id="ARBA00022679"/>
    </source>
</evidence>
<dbReference type="GO" id="GO:0004134">
    <property type="term" value="F:4-alpha-glucanotransferase activity"/>
    <property type="evidence" value="ECO:0007669"/>
    <property type="project" value="UniProtKB-EC"/>
</dbReference>
<evidence type="ECO:0000256" key="4">
    <source>
        <dbReference type="ARBA" id="ARBA00022676"/>
    </source>
</evidence>
<dbReference type="NCBIfam" id="NF011080">
    <property type="entry name" value="PRK14508.1-3"/>
    <property type="match status" value="1"/>
</dbReference>
<evidence type="ECO:0000256" key="6">
    <source>
        <dbReference type="ARBA" id="ARBA00023277"/>
    </source>
</evidence>
<evidence type="ECO:0000256" key="1">
    <source>
        <dbReference type="ARBA" id="ARBA00000439"/>
    </source>
</evidence>
<evidence type="ECO:0000256" key="10">
    <source>
        <dbReference type="SAM" id="SignalP"/>
    </source>
</evidence>
<comment type="similarity">
    <text evidence="2 9">Belongs to the disproportionating enzyme family.</text>
</comment>
<dbReference type="STRING" id="33097.A0A150H422"/>
<comment type="caution">
    <text evidence="12">The sequence shown here is derived from an EMBL/GenBank/DDBJ whole genome shotgun (WGS) entry which is preliminary data.</text>
</comment>
<dbReference type="PANTHER" id="PTHR32438:SF5">
    <property type="entry name" value="4-ALPHA-GLUCANOTRANSFERASE DPE1, CHLOROPLASTIC_AMYLOPLASTIC"/>
    <property type="match status" value="1"/>
</dbReference>
<comment type="catalytic activity">
    <reaction evidence="1 9">
        <text>Transfers a segment of a (1-&gt;4)-alpha-D-glucan to a new position in an acceptor, which may be glucose or a (1-&gt;4)-alpha-D-glucan.</text>
        <dbReference type="EC" id="2.4.1.25"/>
    </reaction>
</comment>
<dbReference type="InterPro" id="IPR003385">
    <property type="entry name" value="Glyco_hydro_77"/>
</dbReference>
<keyword evidence="6 9" id="KW-0119">Carbohydrate metabolism</keyword>
<proteinExistence type="inferred from homology"/>
<dbReference type="AlphaFoldDB" id="A0A150H422"/>
<keyword evidence="10" id="KW-0732">Signal</keyword>
<dbReference type="InterPro" id="IPR017853">
    <property type="entry name" value="GH"/>
</dbReference>
<evidence type="ECO:0000256" key="3">
    <source>
        <dbReference type="ARBA" id="ARBA00012560"/>
    </source>
</evidence>
<dbReference type="GO" id="GO:0005975">
    <property type="term" value="P:carbohydrate metabolic process"/>
    <property type="evidence" value="ECO:0007669"/>
    <property type="project" value="InterPro"/>
</dbReference>
<dbReference type="PANTHER" id="PTHR32438">
    <property type="entry name" value="4-ALPHA-GLUCANOTRANSFERASE DPE1, CHLOROPLASTIC/AMYLOPLASTIC"/>
    <property type="match status" value="1"/>
</dbReference>
<dbReference type="Gene3D" id="3.20.20.80">
    <property type="entry name" value="Glycosidases"/>
    <property type="match status" value="1"/>
</dbReference>
<organism evidence="12 13">
    <name type="scientific">Gonium pectorale</name>
    <name type="common">Green alga</name>
    <dbReference type="NCBI Taxonomy" id="33097"/>
    <lineage>
        <taxon>Eukaryota</taxon>
        <taxon>Viridiplantae</taxon>
        <taxon>Chlorophyta</taxon>
        <taxon>core chlorophytes</taxon>
        <taxon>Chlorophyceae</taxon>
        <taxon>CS clade</taxon>
        <taxon>Chlamydomonadales</taxon>
        <taxon>Volvocaceae</taxon>
        <taxon>Gonium</taxon>
    </lineage>
</organism>
<evidence type="ECO:0000256" key="2">
    <source>
        <dbReference type="ARBA" id="ARBA00005684"/>
    </source>
</evidence>
<keyword evidence="5 9" id="KW-0808">Transferase</keyword>
<accession>A0A150H422</accession>
<dbReference type="InterPro" id="IPR057724">
    <property type="entry name" value="TCTN1-3_N"/>
</dbReference>
<protein>
    <recommendedName>
        <fullName evidence="3 9">4-alpha-glucanotransferase</fullName>
        <ecNumber evidence="3 9">2.4.1.25</ecNumber>
    </recommendedName>
    <alternativeName>
        <fullName evidence="7 9">Amylomaltase</fullName>
    </alternativeName>
    <alternativeName>
        <fullName evidence="8 9">Disproportionating enzyme</fullName>
    </alternativeName>
</protein>
<dbReference type="Pfam" id="PF02446">
    <property type="entry name" value="Glyco_hydro_77"/>
    <property type="match status" value="1"/>
</dbReference>
<evidence type="ECO:0000259" key="11">
    <source>
        <dbReference type="Pfam" id="PF25752"/>
    </source>
</evidence>
<feature type="domain" description="Tectonic-1-3 N-terminal" evidence="11">
    <location>
        <begin position="55"/>
        <end position="120"/>
    </location>
</feature>
<keyword evidence="4 9" id="KW-0328">Glycosyltransferase</keyword>
<feature type="signal peptide" evidence="10">
    <location>
        <begin position="1"/>
        <end position="32"/>
    </location>
</feature>
<dbReference type="EMBL" id="LSYV01000002">
    <property type="protein sequence ID" value="KXZ56785.1"/>
    <property type="molecule type" value="Genomic_DNA"/>
</dbReference>
<dbReference type="EC" id="2.4.1.25" evidence="3 9"/>
<reference evidence="13" key="1">
    <citation type="journal article" date="2016" name="Nat. Commun.">
        <title>The Gonium pectorale genome demonstrates co-option of cell cycle regulation during the evolution of multicellularity.</title>
        <authorList>
            <person name="Hanschen E.R."/>
            <person name="Marriage T.N."/>
            <person name="Ferris P.J."/>
            <person name="Hamaji T."/>
            <person name="Toyoda A."/>
            <person name="Fujiyama A."/>
            <person name="Neme R."/>
            <person name="Noguchi H."/>
            <person name="Minakuchi Y."/>
            <person name="Suzuki M."/>
            <person name="Kawai-Toyooka H."/>
            <person name="Smith D.R."/>
            <person name="Sparks H."/>
            <person name="Anderson J."/>
            <person name="Bakaric R."/>
            <person name="Luria V."/>
            <person name="Karger A."/>
            <person name="Kirschner M.W."/>
            <person name="Durand P.M."/>
            <person name="Michod R.E."/>
            <person name="Nozaki H."/>
            <person name="Olson B.J."/>
        </authorList>
    </citation>
    <scope>NUCLEOTIDE SEQUENCE [LARGE SCALE GENOMIC DNA]</scope>
    <source>
        <strain evidence="13">NIES-2863</strain>
    </source>
</reference>
<dbReference type="Proteomes" id="UP000075714">
    <property type="component" value="Unassembled WGS sequence"/>
</dbReference>
<evidence type="ECO:0000256" key="9">
    <source>
        <dbReference type="RuleBase" id="RU361207"/>
    </source>
</evidence>
<dbReference type="SUPFAM" id="SSF51445">
    <property type="entry name" value="(Trans)glycosidases"/>
    <property type="match status" value="1"/>
</dbReference>